<dbReference type="EMBL" id="JAUIRO010000007">
    <property type="protein sequence ID" value="KAK0706540.1"/>
    <property type="molecule type" value="Genomic_DNA"/>
</dbReference>
<proteinExistence type="predicted"/>
<sequence>MYLQVVWFKERHTEIGLASGGQGYSKETNLMDRKRTIQDSIGASARYVVHGDIYELSTSDSEKRPLPHIRFFQMRYAMQQIFTGIKAAGALQAIFGGDPPDDHIPGSVRNEAFLPTDWDDMLKEALELGILNERTEAIWRKSLLEMAYHEAIWKVQFPKRLQRELGESDSDLEASGEECVDTSGEECEDD</sequence>
<dbReference type="GeneID" id="85326108"/>
<comment type="caution">
    <text evidence="2">The sequence shown here is derived from an EMBL/GenBank/DDBJ whole genome shotgun (WGS) entry which is preliminary data.</text>
</comment>
<name>A0AA39ZZJ9_9PEZI</name>
<evidence type="ECO:0000313" key="2">
    <source>
        <dbReference type="EMBL" id="KAK0706540.1"/>
    </source>
</evidence>
<dbReference type="RefSeq" id="XP_060291634.1">
    <property type="nucleotide sequence ID" value="XM_060442838.1"/>
</dbReference>
<evidence type="ECO:0000256" key="1">
    <source>
        <dbReference type="SAM" id="MobiDB-lite"/>
    </source>
</evidence>
<protein>
    <submittedName>
        <fullName evidence="2">Uncharacterized protein</fullName>
    </submittedName>
</protein>
<feature type="compositionally biased region" description="Acidic residues" evidence="1">
    <location>
        <begin position="167"/>
        <end position="190"/>
    </location>
</feature>
<accession>A0AA39ZZJ9</accession>
<organism evidence="2 3">
    <name type="scientific">Lasiosphaeria miniovina</name>
    <dbReference type="NCBI Taxonomy" id="1954250"/>
    <lineage>
        <taxon>Eukaryota</taxon>
        <taxon>Fungi</taxon>
        <taxon>Dikarya</taxon>
        <taxon>Ascomycota</taxon>
        <taxon>Pezizomycotina</taxon>
        <taxon>Sordariomycetes</taxon>
        <taxon>Sordariomycetidae</taxon>
        <taxon>Sordariales</taxon>
        <taxon>Lasiosphaeriaceae</taxon>
        <taxon>Lasiosphaeria</taxon>
    </lineage>
</organism>
<feature type="region of interest" description="Disordered" evidence="1">
    <location>
        <begin position="166"/>
        <end position="190"/>
    </location>
</feature>
<evidence type="ECO:0000313" key="3">
    <source>
        <dbReference type="Proteomes" id="UP001172101"/>
    </source>
</evidence>
<keyword evidence="3" id="KW-1185">Reference proteome</keyword>
<gene>
    <name evidence="2" type="ORF">B0T26DRAFT_727023</name>
</gene>
<reference evidence="2" key="1">
    <citation type="submission" date="2023-06" db="EMBL/GenBank/DDBJ databases">
        <title>Genome-scale phylogeny and comparative genomics of the fungal order Sordariales.</title>
        <authorList>
            <consortium name="Lawrence Berkeley National Laboratory"/>
            <person name="Hensen N."/>
            <person name="Bonometti L."/>
            <person name="Westerberg I."/>
            <person name="Brannstrom I.O."/>
            <person name="Guillou S."/>
            <person name="Cros-Aarteil S."/>
            <person name="Calhoun S."/>
            <person name="Haridas S."/>
            <person name="Kuo A."/>
            <person name="Mondo S."/>
            <person name="Pangilinan J."/>
            <person name="Riley R."/>
            <person name="LaButti K."/>
            <person name="Andreopoulos B."/>
            <person name="Lipzen A."/>
            <person name="Chen C."/>
            <person name="Yanf M."/>
            <person name="Daum C."/>
            <person name="Ng V."/>
            <person name="Clum A."/>
            <person name="Steindorff A."/>
            <person name="Ohm R."/>
            <person name="Martin F."/>
            <person name="Silar P."/>
            <person name="Natvig D."/>
            <person name="Lalanne C."/>
            <person name="Gautier V."/>
            <person name="Ament-velasquez S.L."/>
            <person name="Kruys A."/>
            <person name="Hutchinson M.I."/>
            <person name="Powell A.J."/>
            <person name="Barry K."/>
            <person name="Miller A.N."/>
            <person name="Grigoriev I.V."/>
            <person name="Debuchy R."/>
            <person name="Gladieux P."/>
            <person name="Thoren M.H."/>
            <person name="Johannesson H."/>
        </authorList>
    </citation>
    <scope>NUCLEOTIDE SEQUENCE</scope>
    <source>
        <strain evidence="2">SMH2392-1A</strain>
    </source>
</reference>
<dbReference type="Proteomes" id="UP001172101">
    <property type="component" value="Unassembled WGS sequence"/>
</dbReference>
<dbReference type="AlphaFoldDB" id="A0AA39ZZJ9"/>